<proteinExistence type="predicted"/>
<accession>A0ABX7I153</accession>
<gene>
    <name evidence="1" type="ORF">HWI92_01875</name>
</gene>
<dbReference type="RefSeq" id="WP_204660514.1">
    <property type="nucleotide sequence ID" value="NZ_CP056775.1"/>
</dbReference>
<reference evidence="1 2" key="1">
    <citation type="submission" date="2020-06" db="EMBL/GenBank/DDBJ databases">
        <title>Dyadobacter sandarakinus sp. nov., isolated from the soil of the Arctic Yellow River Station.</title>
        <authorList>
            <person name="Zhang Y."/>
            <person name="Peng F."/>
        </authorList>
    </citation>
    <scope>NUCLEOTIDE SEQUENCE [LARGE SCALE GENOMIC DNA]</scope>
    <source>
        <strain evidence="1 2">Q3-56</strain>
    </source>
</reference>
<dbReference type="Proteomes" id="UP000612680">
    <property type="component" value="Chromosome"/>
</dbReference>
<keyword evidence="2" id="KW-1185">Reference proteome</keyword>
<sequence length="69" mass="7858">MQVTFDISKYPDLVLAAKEILNYYHGKTQAVDLKTLDGAISDLEHARRTCDEVHETSSIELFKFLEPVC</sequence>
<name>A0ABX7I153_9BACT</name>
<evidence type="ECO:0000313" key="2">
    <source>
        <dbReference type="Proteomes" id="UP000612680"/>
    </source>
</evidence>
<protein>
    <submittedName>
        <fullName evidence="1">Uncharacterized protein</fullName>
    </submittedName>
</protein>
<dbReference type="EMBL" id="CP056775">
    <property type="protein sequence ID" value="QRQ99753.1"/>
    <property type="molecule type" value="Genomic_DNA"/>
</dbReference>
<evidence type="ECO:0000313" key="1">
    <source>
        <dbReference type="EMBL" id="QRQ99753.1"/>
    </source>
</evidence>
<organism evidence="1 2">
    <name type="scientific">Dyadobacter sandarakinus</name>
    <dbReference type="NCBI Taxonomy" id="2747268"/>
    <lineage>
        <taxon>Bacteria</taxon>
        <taxon>Pseudomonadati</taxon>
        <taxon>Bacteroidota</taxon>
        <taxon>Cytophagia</taxon>
        <taxon>Cytophagales</taxon>
        <taxon>Spirosomataceae</taxon>
        <taxon>Dyadobacter</taxon>
    </lineage>
</organism>